<comment type="caution">
    <text evidence="1">The sequence shown here is derived from an EMBL/GenBank/DDBJ whole genome shotgun (WGS) entry which is preliminary data.</text>
</comment>
<protein>
    <submittedName>
        <fullName evidence="1">Uncharacterized protein</fullName>
    </submittedName>
</protein>
<sequence>MANEYERAMMFAIANIERQEAQNVRQPFGIKIDPLLALSDHLFIKTYRLSKVLTKYLIELVTPFMEPPKRTSALSIQNKLFFEVEAKVSQGIKESEVGYQVAFSKQELRKVTKEWFGDLCKNPGSMISLKFSIEDLLQYFSEIARSH</sequence>
<reference evidence="1 2" key="1">
    <citation type="submission" date="2023-01" db="EMBL/GenBank/DDBJ databases">
        <authorList>
            <person name="Whitehead M."/>
        </authorList>
    </citation>
    <scope>NUCLEOTIDE SEQUENCE [LARGE SCALE GENOMIC DNA]</scope>
</reference>
<dbReference type="EMBL" id="CARXXK010000005">
    <property type="protein sequence ID" value="CAI6368592.1"/>
    <property type="molecule type" value="Genomic_DNA"/>
</dbReference>
<proteinExistence type="predicted"/>
<organism evidence="1 2">
    <name type="scientific">Macrosiphum euphorbiae</name>
    <name type="common">potato aphid</name>
    <dbReference type="NCBI Taxonomy" id="13131"/>
    <lineage>
        <taxon>Eukaryota</taxon>
        <taxon>Metazoa</taxon>
        <taxon>Ecdysozoa</taxon>
        <taxon>Arthropoda</taxon>
        <taxon>Hexapoda</taxon>
        <taxon>Insecta</taxon>
        <taxon>Pterygota</taxon>
        <taxon>Neoptera</taxon>
        <taxon>Paraneoptera</taxon>
        <taxon>Hemiptera</taxon>
        <taxon>Sternorrhyncha</taxon>
        <taxon>Aphidomorpha</taxon>
        <taxon>Aphidoidea</taxon>
        <taxon>Aphididae</taxon>
        <taxon>Macrosiphini</taxon>
        <taxon>Macrosiphum</taxon>
    </lineage>
</organism>
<accession>A0AAV0XMB7</accession>
<name>A0AAV0XMB7_9HEMI</name>
<dbReference type="AlphaFoldDB" id="A0AAV0XMB7"/>
<evidence type="ECO:0000313" key="1">
    <source>
        <dbReference type="EMBL" id="CAI6368592.1"/>
    </source>
</evidence>
<gene>
    <name evidence="1" type="ORF">MEUPH1_LOCUS22927</name>
</gene>
<keyword evidence="2" id="KW-1185">Reference proteome</keyword>
<dbReference type="Proteomes" id="UP001160148">
    <property type="component" value="Unassembled WGS sequence"/>
</dbReference>
<evidence type="ECO:0000313" key="2">
    <source>
        <dbReference type="Proteomes" id="UP001160148"/>
    </source>
</evidence>